<dbReference type="Pfam" id="PF12732">
    <property type="entry name" value="YtxH"/>
    <property type="match status" value="1"/>
</dbReference>
<keyword evidence="1" id="KW-1133">Transmembrane helix</keyword>
<accession>A0A916Z7E6</accession>
<comment type="caution">
    <text evidence="2">The sequence shown here is derived from an EMBL/GenBank/DDBJ whole genome shotgun (WGS) entry which is preliminary data.</text>
</comment>
<dbReference type="EMBL" id="BMKK01000016">
    <property type="protein sequence ID" value="GGD80125.1"/>
    <property type="molecule type" value="Genomic_DNA"/>
</dbReference>
<protein>
    <recommendedName>
        <fullName evidence="4">YtxH domain-containing protein</fullName>
    </recommendedName>
</protein>
<dbReference type="AlphaFoldDB" id="A0A916Z7E6"/>
<feature type="transmembrane region" description="Helical" evidence="1">
    <location>
        <begin position="6"/>
        <end position="25"/>
    </location>
</feature>
<evidence type="ECO:0000313" key="2">
    <source>
        <dbReference type="EMBL" id="GGD80125.1"/>
    </source>
</evidence>
<organism evidence="2 3">
    <name type="scientific">Emticicia aquatilis</name>
    <dbReference type="NCBI Taxonomy" id="1537369"/>
    <lineage>
        <taxon>Bacteria</taxon>
        <taxon>Pseudomonadati</taxon>
        <taxon>Bacteroidota</taxon>
        <taxon>Cytophagia</taxon>
        <taxon>Cytophagales</taxon>
        <taxon>Leadbetterellaceae</taxon>
        <taxon>Emticicia</taxon>
    </lineage>
</organism>
<dbReference type="Proteomes" id="UP000609064">
    <property type="component" value="Unassembled WGS sequence"/>
</dbReference>
<keyword evidence="1" id="KW-0812">Transmembrane</keyword>
<name>A0A916Z7E6_9BACT</name>
<keyword evidence="3" id="KW-1185">Reference proteome</keyword>
<sequence>MKSGKVLLGILAGVAAGALVGILFAPEKGSRTRKKIMDKGEGYADGLKDTFEEFVDSLNKKYQSTVHDVENIVAKGKSKYENAMLEVNELVAKDKAKFDGIIKD</sequence>
<keyword evidence="1" id="KW-0472">Membrane</keyword>
<reference evidence="2" key="2">
    <citation type="submission" date="2020-09" db="EMBL/GenBank/DDBJ databases">
        <authorList>
            <person name="Sun Q."/>
            <person name="Zhou Y."/>
        </authorList>
    </citation>
    <scope>NUCLEOTIDE SEQUENCE</scope>
    <source>
        <strain evidence="2">CGMCC 1.15958</strain>
    </source>
</reference>
<gene>
    <name evidence="2" type="ORF">GCM10011514_50140</name>
</gene>
<dbReference type="InterPro" id="IPR024623">
    <property type="entry name" value="YtxH"/>
</dbReference>
<evidence type="ECO:0008006" key="4">
    <source>
        <dbReference type="Google" id="ProtNLM"/>
    </source>
</evidence>
<proteinExistence type="predicted"/>
<evidence type="ECO:0000256" key="1">
    <source>
        <dbReference type="SAM" id="Phobius"/>
    </source>
</evidence>
<evidence type="ECO:0000313" key="3">
    <source>
        <dbReference type="Proteomes" id="UP000609064"/>
    </source>
</evidence>
<dbReference type="RefSeq" id="WP_188770694.1">
    <property type="nucleotide sequence ID" value="NZ_BMKK01000016.1"/>
</dbReference>
<reference evidence="2" key="1">
    <citation type="journal article" date="2014" name="Int. J. Syst. Evol. Microbiol.">
        <title>Complete genome sequence of Corynebacterium casei LMG S-19264T (=DSM 44701T), isolated from a smear-ripened cheese.</title>
        <authorList>
            <consortium name="US DOE Joint Genome Institute (JGI-PGF)"/>
            <person name="Walter F."/>
            <person name="Albersmeier A."/>
            <person name="Kalinowski J."/>
            <person name="Ruckert C."/>
        </authorList>
    </citation>
    <scope>NUCLEOTIDE SEQUENCE</scope>
    <source>
        <strain evidence="2">CGMCC 1.15958</strain>
    </source>
</reference>